<reference evidence="1 2" key="1">
    <citation type="submission" date="2019-11" db="EMBL/GenBank/DDBJ databases">
        <title>Whole genome sequence of Oryza granulata.</title>
        <authorList>
            <person name="Li W."/>
        </authorList>
    </citation>
    <scope>NUCLEOTIDE SEQUENCE [LARGE SCALE GENOMIC DNA]</scope>
    <source>
        <strain evidence="2">cv. Menghai</strain>
        <tissue evidence="1">Leaf</tissue>
    </source>
</reference>
<organism evidence="1 2">
    <name type="scientific">Oryza meyeriana var. granulata</name>
    <dbReference type="NCBI Taxonomy" id="110450"/>
    <lineage>
        <taxon>Eukaryota</taxon>
        <taxon>Viridiplantae</taxon>
        <taxon>Streptophyta</taxon>
        <taxon>Embryophyta</taxon>
        <taxon>Tracheophyta</taxon>
        <taxon>Spermatophyta</taxon>
        <taxon>Magnoliopsida</taxon>
        <taxon>Liliopsida</taxon>
        <taxon>Poales</taxon>
        <taxon>Poaceae</taxon>
        <taxon>BOP clade</taxon>
        <taxon>Oryzoideae</taxon>
        <taxon>Oryzeae</taxon>
        <taxon>Oryzinae</taxon>
        <taxon>Oryza</taxon>
        <taxon>Oryza meyeriana</taxon>
    </lineage>
</organism>
<protein>
    <submittedName>
        <fullName evidence="1">Uncharacterized protein</fullName>
    </submittedName>
</protein>
<dbReference type="AlphaFoldDB" id="A0A6G1C6J1"/>
<gene>
    <name evidence="1" type="ORF">E2562_013938</name>
</gene>
<sequence length="106" mass="11332">MALGCLLKGLKAQLESSSGSRESCRHRDLCAPQVAAEGEARSVRRWRCEEAAVRQREDVVARWWKETAARGGVDGAAAAVRGDRGGVGAGIVTLRRLVLIGNSLFA</sequence>
<dbReference type="Proteomes" id="UP000479710">
    <property type="component" value="Unassembled WGS sequence"/>
</dbReference>
<evidence type="ECO:0000313" key="2">
    <source>
        <dbReference type="Proteomes" id="UP000479710"/>
    </source>
</evidence>
<name>A0A6G1C6J1_9ORYZ</name>
<evidence type="ECO:0000313" key="1">
    <source>
        <dbReference type="EMBL" id="KAF0895651.1"/>
    </source>
</evidence>
<accession>A0A6G1C6J1</accession>
<proteinExistence type="predicted"/>
<keyword evidence="2" id="KW-1185">Reference proteome</keyword>
<dbReference type="EMBL" id="SPHZ02000010">
    <property type="protein sequence ID" value="KAF0895651.1"/>
    <property type="molecule type" value="Genomic_DNA"/>
</dbReference>
<comment type="caution">
    <text evidence="1">The sequence shown here is derived from an EMBL/GenBank/DDBJ whole genome shotgun (WGS) entry which is preliminary data.</text>
</comment>